<dbReference type="GO" id="GO:0046872">
    <property type="term" value="F:metal ion binding"/>
    <property type="evidence" value="ECO:0007669"/>
    <property type="project" value="UniProtKB-KW"/>
</dbReference>
<dbReference type="STRING" id="314232.SKA53_02421"/>
<keyword evidence="2" id="KW-0997">Cell inner membrane</keyword>
<feature type="domain" description="Calcineurin-like phosphoesterase" evidence="6">
    <location>
        <begin position="15"/>
        <end position="212"/>
    </location>
</feature>
<dbReference type="InterPro" id="IPR004843">
    <property type="entry name" value="Calcineurin-like_PHP"/>
</dbReference>
<reference evidence="7 8" key="1">
    <citation type="submission" date="2006-01" db="EMBL/GenBank/DDBJ databases">
        <authorList>
            <person name="Hagstrom A."/>
            <person name="Ferriera S."/>
            <person name="Johnson J."/>
            <person name="Kravitz S."/>
            <person name="Halpern A."/>
            <person name="Remington K."/>
            <person name="Beeson K."/>
            <person name="Tran B."/>
            <person name="Rogers Y.-H."/>
            <person name="Friedman R."/>
            <person name="Venter J.C."/>
        </authorList>
    </citation>
    <scope>NUCLEOTIDE SEQUENCE [LARGE SCALE GENOMIC DNA]</scope>
    <source>
        <strain evidence="7 8">SKA53</strain>
    </source>
</reference>
<evidence type="ECO:0000256" key="1">
    <source>
        <dbReference type="ARBA" id="ARBA00022475"/>
    </source>
</evidence>
<keyword evidence="1" id="KW-1003">Cell membrane</keyword>
<dbReference type="eggNOG" id="COG2908">
    <property type="taxonomic scope" value="Bacteria"/>
</dbReference>
<dbReference type="PANTHER" id="PTHR34990">
    <property type="entry name" value="UDP-2,3-DIACYLGLUCOSAMINE HYDROLASE-RELATED"/>
    <property type="match status" value="1"/>
</dbReference>
<dbReference type="AlphaFoldDB" id="A3V407"/>
<comment type="caution">
    <text evidence="7">The sequence shown here is derived from an EMBL/GenBank/DDBJ whole genome shotgun (WGS) entry which is preliminary data.</text>
</comment>
<accession>A3V407</accession>
<dbReference type="Pfam" id="PF00149">
    <property type="entry name" value="Metallophos"/>
    <property type="match status" value="1"/>
</dbReference>
<evidence type="ECO:0000256" key="3">
    <source>
        <dbReference type="ARBA" id="ARBA00022723"/>
    </source>
</evidence>
<proteinExistence type="predicted"/>
<evidence type="ECO:0000256" key="4">
    <source>
        <dbReference type="ARBA" id="ARBA00023136"/>
    </source>
</evidence>
<protein>
    <recommendedName>
        <fullName evidence="6">Calcineurin-like phosphoesterase domain-containing protein</fullName>
    </recommendedName>
</protein>
<dbReference type="GO" id="GO:0008758">
    <property type="term" value="F:UDP-2,3-diacylglucosamine hydrolase activity"/>
    <property type="evidence" value="ECO:0007669"/>
    <property type="project" value="TreeGrafter"/>
</dbReference>
<dbReference type="PANTHER" id="PTHR34990:SF2">
    <property type="entry name" value="BLL8164 PROTEIN"/>
    <property type="match status" value="1"/>
</dbReference>
<evidence type="ECO:0000313" key="7">
    <source>
        <dbReference type="EMBL" id="EAQ07214.1"/>
    </source>
</evidence>
<dbReference type="InterPro" id="IPR029052">
    <property type="entry name" value="Metallo-depent_PP-like"/>
</dbReference>
<dbReference type="HOGENOM" id="CLU_061126_1_0_5"/>
<dbReference type="GO" id="GO:0016020">
    <property type="term" value="C:membrane"/>
    <property type="evidence" value="ECO:0007669"/>
    <property type="project" value="GOC"/>
</dbReference>
<dbReference type="InterPro" id="IPR043461">
    <property type="entry name" value="LpxH-like"/>
</dbReference>
<evidence type="ECO:0000313" key="8">
    <source>
        <dbReference type="Proteomes" id="UP000004507"/>
    </source>
</evidence>
<dbReference type="GO" id="GO:0009245">
    <property type="term" value="P:lipid A biosynthetic process"/>
    <property type="evidence" value="ECO:0007669"/>
    <property type="project" value="TreeGrafter"/>
</dbReference>
<dbReference type="OrthoDB" id="9802481at2"/>
<evidence type="ECO:0000256" key="2">
    <source>
        <dbReference type="ARBA" id="ARBA00022519"/>
    </source>
</evidence>
<dbReference type="Gene3D" id="3.60.21.10">
    <property type="match status" value="1"/>
</dbReference>
<gene>
    <name evidence="7" type="ORF">SKA53_02421</name>
</gene>
<dbReference type="Proteomes" id="UP000004507">
    <property type="component" value="Unassembled WGS sequence"/>
</dbReference>
<name>A3V407_9RHOB</name>
<sequence>MTIERLTFPPPSPQRTLFISDLHLGALSSRPDLVLRFLQQHRADTYVLIGDILDLWHPLLPHWTAQDQAVIDHLQARARNGARLIYVRGNHDPDPSLIPPHARLDADYVASHVHQSLQGKNYLIVHGDEADDRLIRAHMMTRLGSLIDHGLRRCDRLLRKLSRRQPHVRGLVDWLLIAANKMRYRGRIYEQRMVNLARAKGLDGVICGHFHIAALHDRFGLTYANCGDWVDSMTALEDPGDGTLRRLGGREHAFGLAPQISDRMDAATQLVQKAMTR</sequence>
<dbReference type="SUPFAM" id="SSF56300">
    <property type="entry name" value="Metallo-dependent phosphatases"/>
    <property type="match status" value="1"/>
</dbReference>
<dbReference type="CDD" id="cd07398">
    <property type="entry name" value="MPP_YbbF-LpxH"/>
    <property type="match status" value="1"/>
</dbReference>
<keyword evidence="4" id="KW-0472">Membrane</keyword>
<dbReference type="RefSeq" id="WP_007204444.1">
    <property type="nucleotide sequence ID" value="NZ_CH672414.1"/>
</dbReference>
<keyword evidence="3" id="KW-0479">Metal-binding</keyword>
<dbReference type="EMBL" id="AAMS01000003">
    <property type="protein sequence ID" value="EAQ07214.1"/>
    <property type="molecule type" value="Genomic_DNA"/>
</dbReference>
<organism evidence="7 8">
    <name type="scientific">Yoonia vestfoldensis SKA53</name>
    <dbReference type="NCBI Taxonomy" id="314232"/>
    <lineage>
        <taxon>Bacteria</taxon>
        <taxon>Pseudomonadati</taxon>
        <taxon>Pseudomonadota</taxon>
        <taxon>Alphaproteobacteria</taxon>
        <taxon>Rhodobacterales</taxon>
        <taxon>Paracoccaceae</taxon>
        <taxon>Yoonia</taxon>
    </lineage>
</organism>
<keyword evidence="5" id="KW-0464">Manganese</keyword>
<evidence type="ECO:0000259" key="6">
    <source>
        <dbReference type="Pfam" id="PF00149"/>
    </source>
</evidence>
<evidence type="ECO:0000256" key="5">
    <source>
        <dbReference type="ARBA" id="ARBA00023211"/>
    </source>
</evidence>
<keyword evidence="8" id="KW-1185">Reference proteome</keyword>